<comment type="similarity">
    <text evidence="1 7">Belongs to the Lgt family.</text>
</comment>
<dbReference type="Gene3D" id="3.40.50.1000">
    <property type="entry name" value="HAD superfamily/HAD-like"/>
    <property type="match status" value="1"/>
</dbReference>
<dbReference type="PROSITE" id="PS01311">
    <property type="entry name" value="LGT"/>
    <property type="match status" value="1"/>
</dbReference>
<dbReference type="InterPro" id="IPR036412">
    <property type="entry name" value="HAD-like_sf"/>
</dbReference>
<dbReference type="Pfam" id="PF13419">
    <property type="entry name" value="HAD_2"/>
    <property type="match status" value="1"/>
</dbReference>
<feature type="transmembrane region" description="Helical" evidence="7">
    <location>
        <begin position="206"/>
        <end position="223"/>
    </location>
</feature>
<feature type="transmembrane region" description="Helical" evidence="7">
    <location>
        <begin position="116"/>
        <end position="134"/>
    </location>
</feature>
<keyword evidence="5 7" id="KW-1133">Transmembrane helix</keyword>
<dbReference type="UniPathway" id="UPA00664"/>
<dbReference type="PANTHER" id="PTHR30589:SF0">
    <property type="entry name" value="PHOSPHATIDYLGLYCEROL--PROLIPOPROTEIN DIACYLGLYCERYL TRANSFERASE"/>
    <property type="match status" value="1"/>
</dbReference>
<keyword evidence="2 7" id="KW-1003">Cell membrane</keyword>
<evidence type="ECO:0000256" key="1">
    <source>
        <dbReference type="ARBA" id="ARBA00007150"/>
    </source>
</evidence>
<dbReference type="InterPro" id="IPR006439">
    <property type="entry name" value="HAD-SF_hydro_IA"/>
</dbReference>
<dbReference type="AlphaFoldDB" id="A0A395WAJ2"/>
<dbReference type="RefSeq" id="WP_118325575.1">
    <property type="nucleotide sequence ID" value="NZ_QRYH01000036.1"/>
</dbReference>
<dbReference type="Pfam" id="PF01790">
    <property type="entry name" value="LGT"/>
    <property type="match status" value="1"/>
</dbReference>
<comment type="pathway">
    <text evidence="7">Protein modification; lipoprotein biosynthesis (diacylglyceryl transfer).</text>
</comment>
<dbReference type="GO" id="GO:0008961">
    <property type="term" value="F:phosphatidylglycerol-prolipoprotein diacylglyceryl transferase activity"/>
    <property type="evidence" value="ECO:0007669"/>
    <property type="project" value="UniProtKB-UniRule"/>
</dbReference>
<keyword evidence="4 7" id="KW-0812">Transmembrane</keyword>
<dbReference type="GO" id="GO:0042158">
    <property type="term" value="P:lipoprotein biosynthetic process"/>
    <property type="evidence" value="ECO:0007669"/>
    <property type="project" value="UniProtKB-UniRule"/>
</dbReference>
<evidence type="ECO:0000256" key="6">
    <source>
        <dbReference type="ARBA" id="ARBA00023136"/>
    </source>
</evidence>
<dbReference type="PANTHER" id="PTHR30589">
    <property type="entry name" value="PROLIPOPROTEIN DIACYLGLYCERYL TRANSFERASE"/>
    <property type="match status" value="1"/>
</dbReference>
<feature type="transmembrane region" description="Helical" evidence="7">
    <location>
        <begin position="175"/>
        <end position="194"/>
    </location>
</feature>
<protein>
    <recommendedName>
        <fullName evidence="7">Phosphatidylglycerol--prolipoprotein diacylglyceryl transferase</fullName>
        <ecNumber evidence="7">2.5.1.145</ecNumber>
    </recommendedName>
</protein>
<evidence type="ECO:0000313" key="9">
    <source>
        <dbReference type="Proteomes" id="UP000265489"/>
    </source>
</evidence>
<proteinExistence type="inferred from homology"/>
<feature type="binding site" evidence="7">
    <location>
        <position position="135"/>
    </location>
    <ligand>
        <name>a 1,2-diacyl-sn-glycero-3-phospho-(1'-sn-glycerol)</name>
        <dbReference type="ChEBI" id="CHEBI:64716"/>
    </ligand>
</feature>
<dbReference type="NCBIfam" id="TIGR00544">
    <property type="entry name" value="lgt"/>
    <property type="match status" value="1"/>
</dbReference>
<feature type="transmembrane region" description="Helical" evidence="7">
    <location>
        <begin position="55"/>
        <end position="72"/>
    </location>
</feature>
<dbReference type="GO" id="GO:0005886">
    <property type="term" value="C:plasma membrane"/>
    <property type="evidence" value="ECO:0007669"/>
    <property type="project" value="UniProtKB-SubCell"/>
</dbReference>
<accession>A0A395WAJ2</accession>
<sequence length="485" mass="55973">MHLFPSTKIFVSFGSFEIAWYAVLILTGALCAYLLCQRTMKKWGYAPEVLDDYVVPMLFIGILGARAWYVIFEWQYYSQHMNEIVAIWNGGLAIHGGLIAGFIFSLFFFRRRKISFLRMFDLIMPTVLLAQAFGRWGNFMNQEAYGGIVPESFFAHYPAFIKNQMFIDGAYRMPTFLFESVCNLLGFLFITFIFRKYWYKRRGDCGFMYMVWYGITRFVIEGMRTDSLMVLGLRTAQLVSLALMIVGCLGLMGVFHKAFHWKKKPVVLFDLDGTLIDSQQLVFETFRRVFKELKPDYELSNEELYTFFGPTLEVTFSKYFPEDQVQSIIDRYQIINKSLHKELLKEIPHAKEMLEGLKKENIQCAVVSNKRIEVVKRGLKQSGLDVHFDVVLGKENLPEPKPSASGLIEACNLLHTSHDDCIYVGDNVADIVAAKNMAAYSVGFSVDEKQREALKQAKPCKVIDDLMQLIPLCKEDHIWSDNMIW</sequence>
<dbReference type="SFLD" id="SFLDS00003">
    <property type="entry name" value="Haloacid_Dehalogenase"/>
    <property type="match status" value="1"/>
</dbReference>
<keyword evidence="3 7" id="KW-0808">Transferase</keyword>
<dbReference type="SFLD" id="SFLDG01129">
    <property type="entry name" value="C1.5:_HAD__Beta-PGM__Phosphata"/>
    <property type="match status" value="1"/>
</dbReference>
<dbReference type="GeneID" id="66580690"/>
<dbReference type="HAMAP" id="MF_01147">
    <property type="entry name" value="Lgt"/>
    <property type="match status" value="1"/>
</dbReference>
<dbReference type="NCBIfam" id="TIGR01549">
    <property type="entry name" value="HAD-SF-IA-v1"/>
    <property type="match status" value="1"/>
</dbReference>
<comment type="subcellular location">
    <subcellularLocation>
        <location evidence="7">Cell membrane</location>
        <topology evidence="7">Multi-pass membrane protein</topology>
    </subcellularLocation>
</comment>
<dbReference type="Gene3D" id="1.10.150.240">
    <property type="entry name" value="Putative phosphatase, domain 2"/>
    <property type="match status" value="1"/>
</dbReference>
<keyword evidence="6 7" id="KW-0472">Membrane</keyword>
<comment type="function">
    <text evidence="7">Catalyzes the transfer of the diacylglyceryl group from phosphatidylglycerol to the sulfhydryl group of the N-terminal cysteine of a prolipoprotein, the first step in the formation of mature lipoproteins.</text>
</comment>
<evidence type="ECO:0000256" key="2">
    <source>
        <dbReference type="ARBA" id="ARBA00022475"/>
    </source>
</evidence>
<dbReference type="InterPro" id="IPR001640">
    <property type="entry name" value="Lgt"/>
</dbReference>
<dbReference type="EC" id="2.5.1.145" evidence="7"/>
<dbReference type="EMBL" id="QRYQ01000019">
    <property type="protein sequence ID" value="RGU90174.1"/>
    <property type="molecule type" value="Genomic_DNA"/>
</dbReference>
<comment type="catalytic activity">
    <reaction evidence="7">
        <text>L-cysteinyl-[prolipoprotein] + a 1,2-diacyl-sn-glycero-3-phospho-(1'-sn-glycerol) = an S-1,2-diacyl-sn-glyceryl-L-cysteinyl-[prolipoprotein] + sn-glycerol 1-phosphate + H(+)</text>
        <dbReference type="Rhea" id="RHEA:56712"/>
        <dbReference type="Rhea" id="RHEA-COMP:14679"/>
        <dbReference type="Rhea" id="RHEA-COMP:14680"/>
        <dbReference type="ChEBI" id="CHEBI:15378"/>
        <dbReference type="ChEBI" id="CHEBI:29950"/>
        <dbReference type="ChEBI" id="CHEBI:57685"/>
        <dbReference type="ChEBI" id="CHEBI:64716"/>
        <dbReference type="ChEBI" id="CHEBI:140658"/>
        <dbReference type="EC" id="2.5.1.145"/>
    </reaction>
</comment>
<dbReference type="Proteomes" id="UP000265489">
    <property type="component" value="Unassembled WGS sequence"/>
</dbReference>
<gene>
    <name evidence="7" type="primary">lgt</name>
    <name evidence="8" type="ORF">DWW32_09185</name>
</gene>
<dbReference type="InterPro" id="IPR023214">
    <property type="entry name" value="HAD_sf"/>
</dbReference>
<evidence type="ECO:0000256" key="5">
    <source>
        <dbReference type="ARBA" id="ARBA00022989"/>
    </source>
</evidence>
<dbReference type="InterPro" id="IPR041492">
    <property type="entry name" value="HAD_2"/>
</dbReference>
<evidence type="ECO:0000313" key="8">
    <source>
        <dbReference type="EMBL" id="RGU90174.1"/>
    </source>
</evidence>
<feature type="transmembrane region" description="Helical" evidence="7">
    <location>
        <begin position="18"/>
        <end position="35"/>
    </location>
</feature>
<comment type="caution">
    <text evidence="8">The sequence shown here is derived from an EMBL/GenBank/DDBJ whole genome shotgun (WGS) entry which is preliminary data.</text>
</comment>
<organism evidence="8 9">
    <name type="scientific">Holdemanella biformis</name>
    <dbReference type="NCBI Taxonomy" id="1735"/>
    <lineage>
        <taxon>Bacteria</taxon>
        <taxon>Bacillati</taxon>
        <taxon>Bacillota</taxon>
        <taxon>Erysipelotrichia</taxon>
        <taxon>Erysipelotrichales</taxon>
        <taxon>Erysipelotrichaceae</taxon>
        <taxon>Holdemanella</taxon>
    </lineage>
</organism>
<reference evidence="8 9" key="1">
    <citation type="submission" date="2018-08" db="EMBL/GenBank/DDBJ databases">
        <title>A genome reference for cultivated species of the human gut microbiota.</title>
        <authorList>
            <person name="Zou Y."/>
            <person name="Xue W."/>
            <person name="Luo G."/>
        </authorList>
    </citation>
    <scope>NUCLEOTIDE SEQUENCE [LARGE SCALE GENOMIC DNA]</scope>
    <source>
        <strain evidence="8 9">AF15-20</strain>
    </source>
</reference>
<evidence type="ECO:0000256" key="7">
    <source>
        <dbReference type="HAMAP-Rule" id="MF_01147"/>
    </source>
</evidence>
<evidence type="ECO:0000256" key="4">
    <source>
        <dbReference type="ARBA" id="ARBA00022692"/>
    </source>
</evidence>
<evidence type="ECO:0000256" key="3">
    <source>
        <dbReference type="ARBA" id="ARBA00022679"/>
    </source>
</evidence>
<feature type="transmembrane region" description="Helical" evidence="7">
    <location>
        <begin position="84"/>
        <end position="109"/>
    </location>
</feature>
<dbReference type="SUPFAM" id="SSF56784">
    <property type="entry name" value="HAD-like"/>
    <property type="match status" value="1"/>
</dbReference>
<keyword evidence="8" id="KW-0449">Lipoprotein</keyword>
<dbReference type="InterPro" id="IPR023198">
    <property type="entry name" value="PGP-like_dom2"/>
</dbReference>
<name>A0A395WAJ2_9FIRM</name>
<feature type="transmembrane region" description="Helical" evidence="7">
    <location>
        <begin position="235"/>
        <end position="255"/>
    </location>
</feature>